<dbReference type="Pfam" id="PF02932">
    <property type="entry name" value="Neur_chan_memb"/>
    <property type="match status" value="1"/>
</dbReference>
<keyword evidence="5 14" id="KW-1133">Transmembrane helix</keyword>
<evidence type="ECO:0000256" key="4">
    <source>
        <dbReference type="ARBA" id="ARBA00022729"/>
    </source>
</evidence>
<evidence type="ECO:0000256" key="2">
    <source>
        <dbReference type="ARBA" id="ARBA00022475"/>
    </source>
</evidence>
<keyword evidence="6" id="KW-0770">Synapse</keyword>
<dbReference type="Pfam" id="PF02931">
    <property type="entry name" value="Neur_chan_LBD"/>
    <property type="match status" value="1"/>
</dbReference>
<dbReference type="PANTHER" id="PTHR18945">
    <property type="entry name" value="NEUROTRANSMITTER GATED ION CHANNEL"/>
    <property type="match status" value="1"/>
</dbReference>
<evidence type="ECO:0000256" key="6">
    <source>
        <dbReference type="ARBA" id="ARBA00023018"/>
    </source>
</evidence>
<dbReference type="PRINTS" id="PR00253">
    <property type="entry name" value="GABAARECEPTR"/>
</dbReference>
<keyword evidence="9" id="KW-1015">Disulfide bond</keyword>
<evidence type="ECO:0000256" key="5">
    <source>
        <dbReference type="ARBA" id="ARBA00022989"/>
    </source>
</evidence>
<feature type="domain" description="Neurotransmitter-gated ion-channel transmembrane" evidence="16">
    <location>
        <begin position="226"/>
        <end position="315"/>
    </location>
</feature>
<keyword evidence="8 14" id="KW-0472">Membrane</keyword>
<keyword evidence="7 14" id="KW-0406">Ion transport</keyword>
<dbReference type="Gene3D" id="2.70.170.10">
    <property type="entry name" value="Neurotransmitter-gated ion-channel ligand-binding domain"/>
    <property type="match status" value="1"/>
</dbReference>
<dbReference type="CDD" id="cd19049">
    <property type="entry name" value="LGIC_TM_anion"/>
    <property type="match status" value="1"/>
</dbReference>
<dbReference type="CDD" id="cd18990">
    <property type="entry name" value="LGIC_ECD_GABAAR"/>
    <property type="match status" value="1"/>
</dbReference>
<dbReference type="InterPro" id="IPR006201">
    <property type="entry name" value="Neur_channel"/>
</dbReference>
<evidence type="ECO:0000256" key="8">
    <source>
        <dbReference type="ARBA" id="ARBA00023136"/>
    </source>
</evidence>
<evidence type="ECO:0000256" key="14">
    <source>
        <dbReference type="RuleBase" id="RU000687"/>
    </source>
</evidence>
<dbReference type="InterPro" id="IPR038050">
    <property type="entry name" value="Neuro_actylchol_rec"/>
</dbReference>
<dbReference type="InterPro" id="IPR006028">
    <property type="entry name" value="GABAA/Glycine_rcpt"/>
</dbReference>
<dbReference type="PRINTS" id="PR01620">
    <property type="entry name" value="GABAARGAMMA"/>
</dbReference>
<feature type="transmembrane region" description="Helical" evidence="14">
    <location>
        <begin position="284"/>
        <end position="305"/>
    </location>
</feature>
<keyword evidence="1 14" id="KW-0813">Transport</keyword>
<dbReference type="Gene3D" id="1.20.58.390">
    <property type="entry name" value="Neurotransmitter-gated ion-channel transmembrane domain"/>
    <property type="match status" value="1"/>
</dbReference>
<keyword evidence="2" id="KW-1003">Cell membrane</keyword>
<dbReference type="Proteomes" id="UP001159405">
    <property type="component" value="Unassembled WGS sequence"/>
</dbReference>
<dbReference type="InterPro" id="IPR005437">
    <property type="entry name" value="GABRG-1/4"/>
</dbReference>
<evidence type="ECO:0000256" key="3">
    <source>
        <dbReference type="ARBA" id="ARBA00022692"/>
    </source>
</evidence>
<proteinExistence type="inferred from homology"/>
<dbReference type="PRINTS" id="PR00252">
    <property type="entry name" value="NRIONCHANNEL"/>
</dbReference>
<protein>
    <submittedName>
        <fullName evidence="17">Uncharacterized protein</fullName>
    </submittedName>
</protein>
<feature type="transmembrane region" description="Helical" evidence="14">
    <location>
        <begin position="227"/>
        <end position="245"/>
    </location>
</feature>
<evidence type="ECO:0000256" key="13">
    <source>
        <dbReference type="ARBA" id="ARBA00034104"/>
    </source>
</evidence>
<comment type="subcellular location">
    <subcellularLocation>
        <location evidence="13">Postsynaptic cell membrane</location>
        <topology evidence="13">Multi-pass membrane protein</topology>
    </subcellularLocation>
</comment>
<dbReference type="EMBL" id="CALNXK010000020">
    <property type="protein sequence ID" value="CAH3107955.1"/>
    <property type="molecule type" value="Genomic_DNA"/>
</dbReference>
<keyword evidence="11" id="KW-0628">Postsynaptic cell membrane</keyword>
<dbReference type="SUPFAM" id="SSF90112">
    <property type="entry name" value="Neurotransmitter-gated ion-channel transmembrane pore"/>
    <property type="match status" value="1"/>
</dbReference>
<keyword evidence="12 14" id="KW-0407">Ion channel</keyword>
<dbReference type="NCBIfam" id="TIGR00860">
    <property type="entry name" value="LIC"/>
    <property type="match status" value="1"/>
</dbReference>
<evidence type="ECO:0000256" key="12">
    <source>
        <dbReference type="ARBA" id="ARBA00023303"/>
    </source>
</evidence>
<evidence type="ECO:0000313" key="18">
    <source>
        <dbReference type="Proteomes" id="UP001159405"/>
    </source>
</evidence>
<name>A0ABN8NHQ9_9CNID</name>
<dbReference type="InterPro" id="IPR006202">
    <property type="entry name" value="Neur_chan_lig-bd"/>
</dbReference>
<reference evidence="17 18" key="1">
    <citation type="submission" date="2022-05" db="EMBL/GenBank/DDBJ databases">
        <authorList>
            <consortium name="Genoscope - CEA"/>
            <person name="William W."/>
        </authorList>
    </citation>
    <scope>NUCLEOTIDE SEQUENCE [LARGE SCALE GENOMIC DNA]</scope>
</reference>
<keyword evidence="10" id="KW-0325">Glycoprotein</keyword>
<keyword evidence="3 14" id="KW-0812">Transmembrane</keyword>
<evidence type="ECO:0000256" key="1">
    <source>
        <dbReference type="ARBA" id="ARBA00022448"/>
    </source>
</evidence>
<feature type="transmembrane region" description="Helical" evidence="14">
    <location>
        <begin position="380"/>
        <end position="399"/>
    </location>
</feature>
<feature type="domain" description="Neurotransmitter-gated ion-channel ligand-binding" evidence="15">
    <location>
        <begin position="15"/>
        <end position="218"/>
    </location>
</feature>
<evidence type="ECO:0000259" key="16">
    <source>
        <dbReference type="Pfam" id="PF02932"/>
    </source>
</evidence>
<evidence type="ECO:0000256" key="7">
    <source>
        <dbReference type="ARBA" id="ARBA00023065"/>
    </source>
</evidence>
<accession>A0ABN8NHQ9</accession>
<sequence length="404" mass="47034">SRNALEVERTKNATATLDSLLENYDNRLRPKFGGRPVIVHVGVYIVDIGEISITSMDYRMTIYLRQTWEDPRLRFNGTDRIVAQGNILEKIWIPDTYFNHEKKSNFHEITKKNYELSFYPNGTVFLSIRISLTGVCRMNLRTYPLDNQTCVLHISSYSYSETDAMYTWKEGLVGSVERAEDISLPQMDLVSIRAFRTKDVYSRGNYSMLSLVFTFHRRLSLFITETYIPSIMIVALSWVSFFINYKAAPARVALCITTVLTMITLTAAVRNSLPRVTYTKYSDWFLMTCLVYVFGALVEFAVINFHDSLEARKHETLKCKLNDVDMESGVNESCRDMEETDSNDLKTRYLQKQLNNLREKVKLFTEHDLNVQVIDSRCRILFPLTFAIVNIIYWIYFIFDSKRS</sequence>
<feature type="non-terminal residue" evidence="17">
    <location>
        <position position="1"/>
    </location>
</feature>
<comment type="similarity">
    <text evidence="14">Belongs to the ligand-gated ion channel (TC 1.A.9) family.</text>
</comment>
<dbReference type="SUPFAM" id="SSF63712">
    <property type="entry name" value="Nicotinic receptor ligand binding domain-like"/>
    <property type="match status" value="1"/>
</dbReference>
<feature type="transmembrane region" description="Helical" evidence="14">
    <location>
        <begin position="252"/>
        <end position="272"/>
    </location>
</feature>
<comment type="caution">
    <text evidence="17">The sequence shown here is derived from an EMBL/GenBank/DDBJ whole genome shotgun (WGS) entry which is preliminary data.</text>
</comment>
<evidence type="ECO:0000256" key="10">
    <source>
        <dbReference type="ARBA" id="ARBA00023180"/>
    </source>
</evidence>
<dbReference type="InterPro" id="IPR036719">
    <property type="entry name" value="Neuro-gated_channel_TM_sf"/>
</dbReference>
<dbReference type="PROSITE" id="PS00236">
    <property type="entry name" value="NEUROTR_ION_CHANNEL"/>
    <property type="match status" value="1"/>
</dbReference>
<evidence type="ECO:0000256" key="9">
    <source>
        <dbReference type="ARBA" id="ARBA00023157"/>
    </source>
</evidence>
<gene>
    <name evidence="17" type="ORF">PLOB_00016612</name>
</gene>
<keyword evidence="4" id="KW-0732">Signal</keyword>
<evidence type="ECO:0000313" key="17">
    <source>
        <dbReference type="EMBL" id="CAH3107955.1"/>
    </source>
</evidence>
<dbReference type="InterPro" id="IPR036734">
    <property type="entry name" value="Neur_chan_lig-bd_sf"/>
</dbReference>
<evidence type="ECO:0000256" key="11">
    <source>
        <dbReference type="ARBA" id="ARBA00023257"/>
    </source>
</evidence>
<dbReference type="InterPro" id="IPR006029">
    <property type="entry name" value="Neurotrans-gated_channel_TM"/>
</dbReference>
<keyword evidence="18" id="KW-1185">Reference proteome</keyword>
<dbReference type="InterPro" id="IPR018000">
    <property type="entry name" value="Neurotransmitter_ion_chnl_CS"/>
</dbReference>
<evidence type="ECO:0000259" key="15">
    <source>
        <dbReference type="Pfam" id="PF02931"/>
    </source>
</evidence>
<organism evidence="17 18">
    <name type="scientific">Porites lobata</name>
    <dbReference type="NCBI Taxonomy" id="104759"/>
    <lineage>
        <taxon>Eukaryota</taxon>
        <taxon>Metazoa</taxon>
        <taxon>Cnidaria</taxon>
        <taxon>Anthozoa</taxon>
        <taxon>Hexacorallia</taxon>
        <taxon>Scleractinia</taxon>
        <taxon>Fungiina</taxon>
        <taxon>Poritidae</taxon>
        <taxon>Porites</taxon>
    </lineage>
</organism>